<dbReference type="Gene3D" id="3.30.565.10">
    <property type="entry name" value="Histidine kinase-like ATPase, C-terminal domain"/>
    <property type="match status" value="1"/>
</dbReference>
<dbReference type="InterPro" id="IPR050267">
    <property type="entry name" value="Anti-sigma-factor_SerPK"/>
</dbReference>
<organism evidence="1 2">
    <name type="scientific">Yinghuangia soli</name>
    <dbReference type="NCBI Taxonomy" id="2908204"/>
    <lineage>
        <taxon>Bacteria</taxon>
        <taxon>Bacillati</taxon>
        <taxon>Actinomycetota</taxon>
        <taxon>Actinomycetes</taxon>
        <taxon>Kitasatosporales</taxon>
        <taxon>Streptomycetaceae</taxon>
        <taxon>Yinghuangia</taxon>
    </lineage>
</organism>
<accession>A0AA41Q7Z2</accession>
<sequence length="132" mass="14071">MTADQRDLHRTARLSTAPAAIPQARRLLTEALADWGVPPGTDLAYDLRLIVSELAADSVRNADRLSPGFTLTMVFGDGHIGVGVHDADPRRPGGDGLDVVHEVITEADGITDVQSTADGGKTTWVVLPVHKR</sequence>
<dbReference type="InterPro" id="IPR036890">
    <property type="entry name" value="HATPase_C_sf"/>
</dbReference>
<proteinExistence type="predicted"/>
<dbReference type="PANTHER" id="PTHR35526">
    <property type="entry name" value="ANTI-SIGMA-F FACTOR RSBW-RELATED"/>
    <property type="match status" value="1"/>
</dbReference>
<dbReference type="SUPFAM" id="SSF55874">
    <property type="entry name" value="ATPase domain of HSP90 chaperone/DNA topoisomerase II/histidine kinase"/>
    <property type="match status" value="1"/>
</dbReference>
<dbReference type="GO" id="GO:0005524">
    <property type="term" value="F:ATP binding"/>
    <property type="evidence" value="ECO:0007669"/>
    <property type="project" value="UniProtKB-KW"/>
</dbReference>
<evidence type="ECO:0000313" key="1">
    <source>
        <dbReference type="EMBL" id="MCF2532912.1"/>
    </source>
</evidence>
<keyword evidence="2" id="KW-1185">Reference proteome</keyword>
<keyword evidence="1" id="KW-0547">Nucleotide-binding</keyword>
<dbReference type="PANTHER" id="PTHR35526:SF3">
    <property type="entry name" value="ANTI-SIGMA-F FACTOR RSBW"/>
    <property type="match status" value="1"/>
</dbReference>
<gene>
    <name evidence="1" type="ORF">LZ495_37665</name>
</gene>
<keyword evidence="1" id="KW-0067">ATP-binding</keyword>
<protein>
    <submittedName>
        <fullName evidence="1">ATP-binding protein</fullName>
    </submittedName>
</protein>
<dbReference type="RefSeq" id="WP_235057687.1">
    <property type="nucleotide sequence ID" value="NZ_JAKFHA010000041.1"/>
</dbReference>
<name>A0AA41Q7Z2_9ACTN</name>
<dbReference type="AlphaFoldDB" id="A0AA41Q7Z2"/>
<dbReference type="Proteomes" id="UP001165378">
    <property type="component" value="Unassembled WGS sequence"/>
</dbReference>
<reference evidence="1" key="1">
    <citation type="submission" date="2022-01" db="EMBL/GenBank/DDBJ databases">
        <title>Genome-Based Taxonomic Classification of the Phylum Actinobacteria.</title>
        <authorList>
            <person name="Gao Y."/>
        </authorList>
    </citation>
    <scope>NUCLEOTIDE SEQUENCE</scope>
    <source>
        <strain evidence="1">KLBMP 8922</strain>
    </source>
</reference>
<comment type="caution">
    <text evidence="1">The sequence shown here is derived from an EMBL/GenBank/DDBJ whole genome shotgun (WGS) entry which is preliminary data.</text>
</comment>
<evidence type="ECO:0000313" key="2">
    <source>
        <dbReference type="Proteomes" id="UP001165378"/>
    </source>
</evidence>
<dbReference type="EMBL" id="JAKFHA010000041">
    <property type="protein sequence ID" value="MCF2532912.1"/>
    <property type="molecule type" value="Genomic_DNA"/>
</dbReference>